<dbReference type="Pfam" id="PF03206">
    <property type="entry name" value="NifW"/>
    <property type="match status" value="1"/>
</dbReference>
<comment type="similarity">
    <text evidence="2 6">Belongs to the NifW family.</text>
</comment>
<dbReference type="RefSeq" id="WP_187718429.1">
    <property type="nucleotide sequence ID" value="NZ_JACTAH010000002.1"/>
</dbReference>
<comment type="function">
    <text evidence="1 6">May protect the nitrogenase Fe-Mo protein from oxidative damage.</text>
</comment>
<dbReference type="InterPro" id="IPR004893">
    <property type="entry name" value="NifW"/>
</dbReference>
<dbReference type="HAMAP" id="MF_00529">
    <property type="entry name" value="NifW"/>
    <property type="match status" value="1"/>
</dbReference>
<name>A0ABR9BB70_9RHOO</name>
<sequence>MDELTLDEAMEELSSAEDFLDFFGVEYDPAVVHVNRLHILQRYHDYLAHNPAPEGDEAAARAHYRSFLEMAYRDFTTSDAVTEKVFAVFRKASGTAFVPLEAIGR</sequence>
<evidence type="ECO:0000256" key="6">
    <source>
        <dbReference type="HAMAP-Rule" id="MF_00529"/>
    </source>
</evidence>
<comment type="caution">
    <text evidence="7">The sequence shown here is derived from an EMBL/GenBank/DDBJ whole genome shotgun (WGS) entry which is preliminary data.</text>
</comment>
<evidence type="ECO:0000256" key="1">
    <source>
        <dbReference type="ARBA" id="ARBA00002247"/>
    </source>
</evidence>
<comment type="subunit">
    <text evidence="3 6">Homotrimer; associates with NifD.</text>
</comment>
<evidence type="ECO:0000256" key="4">
    <source>
        <dbReference type="ARBA" id="ARBA00016274"/>
    </source>
</evidence>
<dbReference type="PIRSF" id="PIRSF005790">
    <property type="entry name" value="NifW"/>
    <property type="match status" value="1"/>
</dbReference>
<evidence type="ECO:0000256" key="5">
    <source>
        <dbReference type="ARBA" id="ARBA00023231"/>
    </source>
</evidence>
<dbReference type="Proteomes" id="UP000603602">
    <property type="component" value="Unassembled WGS sequence"/>
</dbReference>
<keyword evidence="8" id="KW-1185">Reference proteome</keyword>
<reference evidence="8" key="1">
    <citation type="submission" date="2023-07" db="EMBL/GenBank/DDBJ databases">
        <title>Thauera sp. CAU 1555 isolated from sand of Yaerae Beach.</title>
        <authorList>
            <person name="Kim W."/>
        </authorList>
    </citation>
    <scope>NUCLEOTIDE SEQUENCE [LARGE SCALE GENOMIC DNA]</scope>
    <source>
        <strain evidence="8">CAU 1555</strain>
    </source>
</reference>
<evidence type="ECO:0000256" key="2">
    <source>
        <dbReference type="ARBA" id="ARBA00008351"/>
    </source>
</evidence>
<evidence type="ECO:0000256" key="3">
    <source>
        <dbReference type="ARBA" id="ARBA00011284"/>
    </source>
</evidence>
<organism evidence="7 8">
    <name type="scientific">Thauera sedimentorum</name>
    <dbReference type="NCBI Taxonomy" id="2767595"/>
    <lineage>
        <taxon>Bacteria</taxon>
        <taxon>Pseudomonadati</taxon>
        <taxon>Pseudomonadota</taxon>
        <taxon>Betaproteobacteria</taxon>
        <taxon>Rhodocyclales</taxon>
        <taxon>Zoogloeaceae</taxon>
        <taxon>Thauera</taxon>
    </lineage>
</organism>
<accession>A0ABR9BB70</accession>
<protein>
    <recommendedName>
        <fullName evidence="4 6">Nitrogenase-stabilizing/protective protein NifW</fullName>
    </recommendedName>
</protein>
<dbReference type="EMBL" id="JACYTO010000002">
    <property type="protein sequence ID" value="MBD8503605.1"/>
    <property type="molecule type" value="Genomic_DNA"/>
</dbReference>
<proteinExistence type="inferred from homology"/>
<evidence type="ECO:0000313" key="8">
    <source>
        <dbReference type="Proteomes" id="UP000603602"/>
    </source>
</evidence>
<keyword evidence="5 6" id="KW-0535">Nitrogen fixation</keyword>
<evidence type="ECO:0000313" key="7">
    <source>
        <dbReference type="EMBL" id="MBD8503605.1"/>
    </source>
</evidence>
<gene>
    <name evidence="6" type="primary">nifW</name>
    <name evidence="7" type="ORF">IFO67_11985</name>
</gene>